<dbReference type="InterPro" id="IPR051158">
    <property type="entry name" value="Metallophosphoesterase_sf"/>
</dbReference>
<feature type="domain" description="Calcineurin-like phosphoesterase" evidence="3">
    <location>
        <begin position="61"/>
        <end position="224"/>
    </location>
</feature>
<dbReference type="PANTHER" id="PTHR31302:SF31">
    <property type="entry name" value="PHOSPHODIESTERASE YAEI"/>
    <property type="match status" value="1"/>
</dbReference>
<dbReference type="CDD" id="cd07385">
    <property type="entry name" value="MPP_YkuE_C"/>
    <property type="match status" value="1"/>
</dbReference>
<keyword evidence="1" id="KW-0479">Metal-binding</keyword>
<reference evidence="4" key="1">
    <citation type="submission" date="2022-01" db="EMBL/GenBank/DDBJ databases">
        <title>Paenibacillus spongiae sp. nov., isolated from marine sponge.</title>
        <authorList>
            <person name="Li Z."/>
            <person name="Zhang M."/>
        </authorList>
    </citation>
    <scope>NUCLEOTIDE SEQUENCE</scope>
    <source>
        <strain evidence="4">PHS-Z3</strain>
    </source>
</reference>
<name>A0ABY5S2N2_9BACL</name>
<dbReference type="Gene3D" id="3.60.21.10">
    <property type="match status" value="1"/>
</dbReference>
<dbReference type="Pfam" id="PF00149">
    <property type="entry name" value="Metallophos"/>
    <property type="match status" value="1"/>
</dbReference>
<dbReference type="EMBL" id="CP091430">
    <property type="protein sequence ID" value="UVI27914.1"/>
    <property type="molecule type" value="Genomic_DNA"/>
</dbReference>
<organism evidence="4 5">
    <name type="scientific">Paenibacillus spongiae</name>
    <dbReference type="NCBI Taxonomy" id="2909671"/>
    <lineage>
        <taxon>Bacteria</taxon>
        <taxon>Bacillati</taxon>
        <taxon>Bacillota</taxon>
        <taxon>Bacilli</taxon>
        <taxon>Bacillales</taxon>
        <taxon>Paenibacillaceae</taxon>
        <taxon>Paenibacillus</taxon>
    </lineage>
</organism>
<dbReference type="PROSITE" id="PS51318">
    <property type="entry name" value="TAT"/>
    <property type="match status" value="1"/>
</dbReference>
<keyword evidence="5" id="KW-1185">Reference proteome</keyword>
<dbReference type="PANTHER" id="PTHR31302">
    <property type="entry name" value="TRANSMEMBRANE PROTEIN WITH METALLOPHOSPHOESTERASE DOMAIN-RELATED"/>
    <property type="match status" value="1"/>
</dbReference>
<evidence type="ECO:0000256" key="2">
    <source>
        <dbReference type="ARBA" id="ARBA00022801"/>
    </source>
</evidence>
<gene>
    <name evidence="4" type="ORF">L1F29_20950</name>
</gene>
<evidence type="ECO:0000313" key="4">
    <source>
        <dbReference type="EMBL" id="UVI27914.1"/>
    </source>
</evidence>
<accession>A0ABY5S2N2</accession>
<evidence type="ECO:0000256" key="1">
    <source>
        <dbReference type="ARBA" id="ARBA00022723"/>
    </source>
</evidence>
<proteinExistence type="predicted"/>
<dbReference type="SUPFAM" id="SSF56300">
    <property type="entry name" value="Metallo-dependent phosphatases"/>
    <property type="match status" value="1"/>
</dbReference>
<evidence type="ECO:0000313" key="5">
    <source>
        <dbReference type="Proteomes" id="UP001057877"/>
    </source>
</evidence>
<dbReference type="InterPro" id="IPR006311">
    <property type="entry name" value="TAT_signal"/>
</dbReference>
<dbReference type="RefSeq" id="WP_258384002.1">
    <property type="nucleotide sequence ID" value="NZ_CP091430.1"/>
</dbReference>
<dbReference type="InterPro" id="IPR004843">
    <property type="entry name" value="Calcineurin-like_PHP"/>
</dbReference>
<dbReference type="Proteomes" id="UP001057877">
    <property type="component" value="Chromosome"/>
</dbReference>
<dbReference type="InterPro" id="IPR029052">
    <property type="entry name" value="Metallo-depent_PP-like"/>
</dbReference>
<sequence>MASNPRMTRRRFLKWVAGSGLAAAAAAPAYSYYVERNWVEVNTVAIPMFDGNQKHPFRGTRIVHFSDVHFGYHFDKDDLIQVINRIERLKPDLICFTGDLVDDGTEGLSQCTDMMMSLQAPLGKFAVLGNHDYGIEGRSGVSDFWKKTGFRLLLNRHAAIEKGGSRLIVAGVDDLMLGQPDLERALGGTLPEDKVILLAHEPDFADTAADWPQVKLQLSGHTHGGQIRLPFIGHLIAPPHGKKYVDGLYHAGAAQLPVYTNRGIGTTTLPIRFWCRPELTVLELT</sequence>
<protein>
    <submittedName>
        <fullName evidence="4">Metallophosphoesterase</fullName>
    </submittedName>
</protein>
<evidence type="ECO:0000259" key="3">
    <source>
        <dbReference type="Pfam" id="PF00149"/>
    </source>
</evidence>
<keyword evidence="2" id="KW-0378">Hydrolase</keyword>